<dbReference type="Pfam" id="PF13862">
    <property type="entry name" value="BCCIP"/>
    <property type="match status" value="2"/>
</dbReference>
<comment type="similarity">
    <text evidence="1">Belongs to the BCP1 family.</text>
</comment>
<dbReference type="PANTHER" id="PTHR13261:SF0">
    <property type="entry name" value="BRCA2 AND CDKN1A-INTERACTING PROTEIN"/>
    <property type="match status" value="1"/>
</dbReference>
<name>A0A0C9RQR4_9CONI</name>
<evidence type="ECO:0000256" key="2">
    <source>
        <dbReference type="SAM" id="MobiDB-lite"/>
    </source>
</evidence>
<dbReference type="GO" id="GO:0005634">
    <property type="term" value="C:nucleus"/>
    <property type="evidence" value="ECO:0007669"/>
    <property type="project" value="TreeGrafter"/>
</dbReference>
<evidence type="ECO:0000313" key="3">
    <source>
        <dbReference type="EMBL" id="JAG85829.1"/>
    </source>
</evidence>
<dbReference type="PANTHER" id="PTHR13261">
    <property type="entry name" value="BRCA2 AND CDKN1A INTERACTING PROTEIN"/>
    <property type="match status" value="1"/>
</dbReference>
<feature type="region of interest" description="Disordered" evidence="2">
    <location>
        <begin position="241"/>
        <end position="260"/>
    </location>
</feature>
<feature type="compositionally biased region" description="Polar residues" evidence="2">
    <location>
        <begin position="10"/>
        <end position="27"/>
    </location>
</feature>
<proteinExistence type="inferred from homology"/>
<reference evidence="3" key="1">
    <citation type="submission" date="2015-02" db="EMBL/GenBank/DDBJ databases">
        <title>A transcriptome of Wollemia nobilis - a relic of Gondwana.</title>
        <authorList>
            <person name="Chia J.Y."/>
            <person name="Leong Y.S."/>
            <person name="Abdul Karim S."/>
            <person name="Wan Azmi N."/>
            <person name="Hercus R."/>
            <person name="Croft L."/>
        </authorList>
    </citation>
    <scope>NUCLEOTIDE SEQUENCE</scope>
    <source>
        <strain evidence="3">MaeBrown</strain>
        <tissue evidence="3">Leaf</tissue>
    </source>
</reference>
<feature type="region of interest" description="Disordered" evidence="2">
    <location>
        <begin position="82"/>
        <end position="128"/>
    </location>
</feature>
<feature type="compositionally biased region" description="Low complexity" evidence="2">
    <location>
        <begin position="95"/>
        <end position="113"/>
    </location>
</feature>
<accession>A0A0C9RQR4</accession>
<evidence type="ECO:0000256" key="1">
    <source>
        <dbReference type="ARBA" id="ARBA00006781"/>
    </source>
</evidence>
<organism evidence="3">
    <name type="scientific">Wollemia nobilis</name>
    <dbReference type="NCBI Taxonomy" id="56998"/>
    <lineage>
        <taxon>Eukaryota</taxon>
        <taxon>Viridiplantae</taxon>
        <taxon>Streptophyta</taxon>
        <taxon>Embryophyta</taxon>
        <taxon>Tracheophyta</taxon>
        <taxon>Spermatophyta</taxon>
        <taxon>Pinopsida</taxon>
        <taxon>Pinidae</taxon>
        <taxon>Conifers II</taxon>
        <taxon>Araucariales</taxon>
        <taxon>Araucariaceae</taxon>
        <taxon>Wollemia</taxon>
    </lineage>
</organism>
<protein>
    <submittedName>
        <fullName evidence="3">TSA: Wollemia nobilis Ref_Wollemi_Transcript_22379_1229 transcribed RNA sequence</fullName>
    </submittedName>
</protein>
<dbReference type="AlphaFoldDB" id="A0A0C9RQR4"/>
<sequence>MRPPKIPGKSQATQANQKKPTAMASTDNPKKKRKTPEVSNNNTTKKKKNNKQNNKGEAIVEEVAVDPQRVLMCQSTLDTHVADDGKADSADGYKSSADGSTSSDDIISTPSYSDDSDGDDSEKASQNGDEQDVIFADFEFYDPKHDDFHGVRNLLKTYCDGTNWDLSGFVDIILAQTTVGTVIKTDEDSLFGVITALNLARYKPTQALRDSFQFKHYLLLTKVYQTTQTIQTECKVVKKGKKKRKKDSSQNVDNGKEDNKQTLYIKPEDEIFHQLSSWSFTFPVHADHQATHEFEDLKTMRLAMAVKAEKIPIFRTRLKAFLNES</sequence>
<dbReference type="InterPro" id="IPR025602">
    <property type="entry name" value="BCP1_family"/>
</dbReference>
<feature type="compositionally biased region" description="Basic and acidic residues" evidence="2">
    <location>
        <begin position="82"/>
        <end position="91"/>
    </location>
</feature>
<feature type="region of interest" description="Disordered" evidence="2">
    <location>
        <begin position="1"/>
        <end position="67"/>
    </location>
</feature>
<dbReference type="EMBL" id="GCHU01022218">
    <property type="protein sequence ID" value="JAG85829.1"/>
    <property type="molecule type" value="Transcribed_RNA"/>
</dbReference>